<keyword evidence="1" id="KW-0732">Signal</keyword>
<keyword evidence="3" id="KW-1185">Reference proteome</keyword>
<dbReference type="Gene3D" id="3.40.390.10">
    <property type="entry name" value="Collagenase (Catalytic Domain)"/>
    <property type="match status" value="1"/>
</dbReference>
<dbReference type="SUPFAM" id="SSF55486">
    <property type="entry name" value="Metalloproteases ('zincins'), catalytic domain"/>
    <property type="match status" value="1"/>
</dbReference>
<evidence type="ECO:0000313" key="3">
    <source>
        <dbReference type="Proteomes" id="UP000295479"/>
    </source>
</evidence>
<dbReference type="RefSeq" id="WP_132003696.1">
    <property type="nucleotide sequence ID" value="NZ_SMFK01000003.1"/>
</dbReference>
<keyword evidence="2" id="KW-0378">Hydrolase</keyword>
<dbReference type="GO" id="GO:0006508">
    <property type="term" value="P:proteolysis"/>
    <property type="evidence" value="ECO:0007669"/>
    <property type="project" value="UniProtKB-KW"/>
</dbReference>
<dbReference type="GO" id="GO:0008237">
    <property type="term" value="F:metallopeptidase activity"/>
    <property type="evidence" value="ECO:0007669"/>
    <property type="project" value="UniProtKB-KW"/>
</dbReference>
<dbReference type="AlphaFoldDB" id="A0A4V2YZQ2"/>
<gene>
    <name evidence="2" type="ORF">E0F76_07575</name>
</gene>
<proteinExistence type="predicted"/>
<evidence type="ECO:0000256" key="1">
    <source>
        <dbReference type="SAM" id="SignalP"/>
    </source>
</evidence>
<evidence type="ECO:0000313" key="2">
    <source>
        <dbReference type="EMBL" id="TDD97947.1"/>
    </source>
</evidence>
<feature type="signal peptide" evidence="1">
    <location>
        <begin position="1"/>
        <end position="23"/>
    </location>
</feature>
<accession>A0A4V2YZQ2</accession>
<reference evidence="2 3" key="1">
    <citation type="submission" date="2019-03" db="EMBL/GenBank/DDBJ databases">
        <title>Flavobacterium AR-3-4 sp. nov. isolated from arctic soil.</title>
        <authorList>
            <person name="Chaudhary D.K."/>
        </authorList>
    </citation>
    <scope>NUCLEOTIDE SEQUENCE [LARGE SCALE GENOMIC DNA]</scope>
    <source>
        <strain evidence="2 3">AR-3-4</strain>
    </source>
</reference>
<comment type="caution">
    <text evidence="2">The sequence shown here is derived from an EMBL/GenBank/DDBJ whole genome shotgun (WGS) entry which is preliminary data.</text>
</comment>
<dbReference type="PROSITE" id="PS51257">
    <property type="entry name" value="PROKAR_LIPOPROTEIN"/>
    <property type="match status" value="1"/>
</dbReference>
<keyword evidence="2" id="KW-0645">Protease</keyword>
<name>A0A4V2YZQ2_9FLAO</name>
<keyword evidence="2" id="KW-0482">Metalloprotease</keyword>
<dbReference type="EMBL" id="SMFK01000003">
    <property type="protein sequence ID" value="TDD97947.1"/>
    <property type="molecule type" value="Genomic_DNA"/>
</dbReference>
<protein>
    <submittedName>
        <fullName evidence="2">Membrane metalloprotease</fullName>
    </submittedName>
</protein>
<dbReference type="OrthoDB" id="1121673at2"/>
<sequence length="253" mass="27157">MKKVIVVLIMGLVLFVSCSKEDAVDSINPVTNKQVTGSSSNDLLSEKKFTSMIIEVVYVQGFEPSATAITNFVSFLNARTNKPNGITIVKRAIPSTGKATFTNTEIAAIEDANRTKFNTSNQIAVWLFFTDGKSSSDTSTSVVLGTAYRNTSMVIYEQTVHGLSDSPFKPNRSVLETTIISHEFGHILGLTNLGAALQSSHEDTTHPKHCNVESCLMYWSSETGHGIGNMVSGGSAPSLDAQCLADLRANGGK</sequence>
<organism evidence="2 3">
    <name type="scientific">Flavobacterium cellulosilyticum</name>
    <dbReference type="NCBI Taxonomy" id="2541731"/>
    <lineage>
        <taxon>Bacteria</taxon>
        <taxon>Pseudomonadati</taxon>
        <taxon>Bacteroidota</taxon>
        <taxon>Flavobacteriia</taxon>
        <taxon>Flavobacteriales</taxon>
        <taxon>Flavobacteriaceae</taxon>
        <taxon>Flavobacterium</taxon>
    </lineage>
</organism>
<dbReference type="Proteomes" id="UP000295479">
    <property type="component" value="Unassembled WGS sequence"/>
</dbReference>
<dbReference type="InterPro" id="IPR024079">
    <property type="entry name" value="MetalloPept_cat_dom_sf"/>
</dbReference>
<feature type="chain" id="PRO_5020441865" evidence="1">
    <location>
        <begin position="24"/>
        <end position="253"/>
    </location>
</feature>